<dbReference type="KEGG" id="vg:64766894"/>
<keyword evidence="2" id="KW-1185">Reference proteome</keyword>
<dbReference type="Proteomes" id="UP000423065">
    <property type="component" value="Segment"/>
</dbReference>
<proteinExistence type="predicted"/>
<accession>A0A649VRB3</accession>
<evidence type="ECO:0000313" key="1">
    <source>
        <dbReference type="EMBL" id="QGJ95047.1"/>
    </source>
</evidence>
<dbReference type="EMBL" id="MN586040">
    <property type="protein sequence ID" value="QGJ95047.1"/>
    <property type="molecule type" value="Genomic_DNA"/>
</dbReference>
<dbReference type="RefSeq" id="YP_010059662.1">
    <property type="nucleotide sequence ID" value="NC_054726.1"/>
</dbReference>
<organism evidence="1 2">
    <name type="scientific">Gordonia phage Stormageddon</name>
    <dbReference type="NCBI Taxonomy" id="2656541"/>
    <lineage>
        <taxon>Viruses</taxon>
        <taxon>Duplodnaviria</taxon>
        <taxon>Heunggongvirae</taxon>
        <taxon>Uroviricota</taxon>
        <taxon>Caudoviricetes</taxon>
        <taxon>Stormageddonvirus</taxon>
        <taxon>Stormageddonvirus Stormageddon</taxon>
    </lineage>
</organism>
<protein>
    <submittedName>
        <fullName evidence="1">Uncharacterized protein</fullName>
    </submittedName>
</protein>
<sequence length="87" mass="9644">MDNDTPLTTQRDIDRAWDLLLAALDRAGVPHDNWALVPGKYCAPRFEDRCWLIVSGADVVLDLGVSKASAYRALLGMRFGVKLAQEN</sequence>
<dbReference type="GeneID" id="64766894"/>
<name>A0A649VRB3_9CAUD</name>
<evidence type="ECO:0000313" key="2">
    <source>
        <dbReference type="Proteomes" id="UP000423065"/>
    </source>
</evidence>
<reference evidence="1 2" key="1">
    <citation type="submission" date="2019-10" db="EMBL/GenBank/DDBJ databases">
        <authorList>
            <person name="Garlena R.A."/>
            <person name="Russell D.A."/>
            <person name="Pope W.H."/>
            <person name="Jacobs-Sera D."/>
            <person name="Hatfull G.F."/>
        </authorList>
    </citation>
    <scope>NUCLEOTIDE SEQUENCE [LARGE SCALE GENOMIC DNA]</scope>
</reference>
<gene>
    <name evidence="1" type="primary">187</name>
    <name evidence="1" type="ORF">SEA_STORMAGEDDON_187</name>
</gene>